<dbReference type="SMART" id="SM01321">
    <property type="entry name" value="Y1_Tnp"/>
    <property type="match status" value="1"/>
</dbReference>
<protein>
    <recommendedName>
        <fullName evidence="1">Transposase IS200-like domain-containing protein</fullName>
    </recommendedName>
</protein>
<dbReference type="InterPro" id="IPR002686">
    <property type="entry name" value="Transposase_17"/>
</dbReference>
<dbReference type="Pfam" id="PF01797">
    <property type="entry name" value="Y1_Tnp"/>
    <property type="match status" value="1"/>
</dbReference>
<dbReference type="EMBL" id="EU408352">
    <property type="protein sequence ID" value="ACN58867.1"/>
    <property type="molecule type" value="Genomic_DNA"/>
</dbReference>
<dbReference type="GO" id="GO:0004803">
    <property type="term" value="F:transposase activity"/>
    <property type="evidence" value="ECO:0007669"/>
    <property type="project" value="InterPro"/>
</dbReference>
<gene>
    <name evidence="2" type="ORF">AKSOIL_0252</name>
</gene>
<proteinExistence type="predicted"/>
<dbReference type="AlphaFoldDB" id="C0INI1"/>
<accession>C0INI1</accession>
<dbReference type="GO" id="GO:0003677">
    <property type="term" value="F:DNA binding"/>
    <property type="evidence" value="ECO:0007669"/>
    <property type="project" value="InterPro"/>
</dbReference>
<reference evidence="2" key="1">
    <citation type="journal article" date="2009" name="ISME J.">
        <title>Functional metagenomics reveals diverse beta-lactamases in a remote Alaskan soil.</title>
        <authorList>
            <person name="Allen H.K."/>
            <person name="Moe L.A."/>
            <person name="Rodbumrer J."/>
            <person name="Gaarder A."/>
            <person name="Handelsman J."/>
        </authorList>
    </citation>
    <scope>NUCLEOTIDE SEQUENCE</scope>
</reference>
<dbReference type="PANTHER" id="PTHR34322:SF2">
    <property type="entry name" value="TRANSPOSASE IS200-LIKE DOMAIN-CONTAINING PROTEIN"/>
    <property type="match status" value="1"/>
</dbReference>
<name>C0INI1_9BACT</name>
<dbReference type="Gene3D" id="3.30.70.1290">
    <property type="entry name" value="Transposase IS200-like"/>
    <property type="match status" value="1"/>
</dbReference>
<dbReference type="NCBIfam" id="NF047646">
    <property type="entry name" value="REP_Tyr_transpos"/>
    <property type="match status" value="1"/>
</dbReference>
<dbReference type="InterPro" id="IPR036515">
    <property type="entry name" value="Transposase_17_sf"/>
</dbReference>
<evidence type="ECO:0000313" key="2">
    <source>
        <dbReference type="EMBL" id="ACN58867.1"/>
    </source>
</evidence>
<dbReference type="GO" id="GO:0006313">
    <property type="term" value="P:DNA transposition"/>
    <property type="evidence" value="ECO:0007669"/>
    <property type="project" value="InterPro"/>
</dbReference>
<evidence type="ECO:0000259" key="1">
    <source>
        <dbReference type="SMART" id="SM01321"/>
    </source>
</evidence>
<feature type="domain" description="Transposase IS200-like" evidence="1">
    <location>
        <begin position="10"/>
        <end position="124"/>
    </location>
</feature>
<sequence>MMVRPLRLEFPGALYHVTCRGNRREHIFRDRIDRLAWLEETERVCGRFHFLIHAFCQMTNHFHMLIETPEGNLGQGMRQLNSAYSQYYNRRHDLVGHVMQGRYQAILVQKESYLRELARYIVLNPVRAGVVDAPGDWEWSSYLFMLGEKPAPSWLMSDWLLACFGQDQVAAQGAYQRFVMAGIDEESPLKKVCFRCILGDDAFIAQHRISPGELISGEIARVQRRALAMSLNEYALKFARREVAMAEAYRSMAFSMSQIATHFGVSVKTVSRAVAAFESNGHAKAMPDG</sequence>
<organism evidence="2">
    <name type="scientific">uncultured bacterium BLR13</name>
    <dbReference type="NCBI Taxonomy" id="506515"/>
    <lineage>
        <taxon>Bacteria</taxon>
        <taxon>environmental samples</taxon>
    </lineage>
</organism>
<dbReference type="SUPFAM" id="SSF143422">
    <property type="entry name" value="Transposase IS200-like"/>
    <property type="match status" value="1"/>
</dbReference>
<dbReference type="PANTHER" id="PTHR34322">
    <property type="entry name" value="TRANSPOSASE, Y1_TNP DOMAIN-CONTAINING"/>
    <property type="match status" value="1"/>
</dbReference>